<evidence type="ECO:0000313" key="2">
    <source>
        <dbReference type="EMBL" id="SZX61987.1"/>
    </source>
</evidence>
<accession>A0A383V8T7</accession>
<dbReference type="EMBL" id="FNXT01000187">
    <property type="protein sequence ID" value="SZX61987.1"/>
    <property type="molecule type" value="Genomic_DNA"/>
</dbReference>
<dbReference type="STRING" id="3088.A0A383V8T7"/>
<gene>
    <name evidence="2" type="ORF">BQ4739_LOCUS2536</name>
</gene>
<name>A0A383V8T7_TETOB</name>
<proteinExistence type="predicted"/>
<feature type="domain" description="Tyrosine-protein kinase ephrin type A/B receptor-like" evidence="1">
    <location>
        <begin position="26"/>
        <end position="70"/>
    </location>
</feature>
<dbReference type="Gene3D" id="2.10.50.10">
    <property type="entry name" value="Tumor Necrosis Factor Receptor, subunit A, domain 2"/>
    <property type="match status" value="2"/>
</dbReference>
<reference evidence="2 3" key="1">
    <citation type="submission" date="2016-10" db="EMBL/GenBank/DDBJ databases">
        <authorList>
            <person name="Cai Z."/>
        </authorList>
    </citation>
    <scope>NUCLEOTIDE SEQUENCE [LARGE SCALE GENOMIC DNA]</scope>
</reference>
<dbReference type="SUPFAM" id="SSF57184">
    <property type="entry name" value="Growth factor receptor domain"/>
    <property type="match status" value="1"/>
</dbReference>
<feature type="domain" description="Tyrosine-protein kinase ephrin type A/B receptor-like" evidence="1">
    <location>
        <begin position="84"/>
        <end position="121"/>
    </location>
</feature>
<organism evidence="2 3">
    <name type="scientific">Tetradesmus obliquus</name>
    <name type="common">Green alga</name>
    <name type="synonym">Acutodesmus obliquus</name>
    <dbReference type="NCBI Taxonomy" id="3088"/>
    <lineage>
        <taxon>Eukaryota</taxon>
        <taxon>Viridiplantae</taxon>
        <taxon>Chlorophyta</taxon>
        <taxon>core chlorophytes</taxon>
        <taxon>Chlorophyceae</taxon>
        <taxon>CS clade</taxon>
        <taxon>Sphaeropleales</taxon>
        <taxon>Scenedesmaceae</taxon>
        <taxon>Tetradesmus</taxon>
    </lineage>
</organism>
<protein>
    <recommendedName>
        <fullName evidence="1">Tyrosine-protein kinase ephrin type A/B receptor-like domain-containing protein</fullName>
    </recommendedName>
</protein>
<dbReference type="Proteomes" id="UP000256970">
    <property type="component" value="Unassembled WGS sequence"/>
</dbReference>
<evidence type="ECO:0000313" key="3">
    <source>
        <dbReference type="Proteomes" id="UP000256970"/>
    </source>
</evidence>
<keyword evidence="3" id="KW-1185">Reference proteome</keyword>
<dbReference type="InterPro" id="IPR009030">
    <property type="entry name" value="Growth_fac_rcpt_cys_sf"/>
</dbReference>
<dbReference type="AlphaFoldDB" id="A0A383V8T7"/>
<dbReference type="SMART" id="SM01411">
    <property type="entry name" value="Ephrin_rec_like"/>
    <property type="match status" value="2"/>
</dbReference>
<dbReference type="InterPro" id="IPR011641">
    <property type="entry name" value="Tyr-kin_ephrin_A/B_rcpt-like"/>
</dbReference>
<sequence length="182" mass="18246">MMCLSCTSPGYSVTADADSCECSAGYYNENAACKPCGKGSYSVGGRSSKCTDCPGGLVTEGMASGSVDACAAPPGHFCKDQHAVQCSVGTYQDGITKSASCKACPVGLTTKDKGSASAAACSITLAGYRALYDSKKHVIGAEPCPAGTFSPAGAAVCRPAHTDYLLADVELLPEEDSGAATA</sequence>
<dbReference type="Pfam" id="PF07699">
    <property type="entry name" value="Ephrin_rec_like"/>
    <property type="match status" value="2"/>
</dbReference>
<evidence type="ECO:0000259" key="1">
    <source>
        <dbReference type="Pfam" id="PF07699"/>
    </source>
</evidence>